<gene>
    <name evidence="2" type="ORF">ACFSGJ_18615</name>
</gene>
<dbReference type="Proteomes" id="UP001597353">
    <property type="component" value="Unassembled WGS sequence"/>
</dbReference>
<feature type="compositionally biased region" description="Basic and acidic residues" evidence="1">
    <location>
        <begin position="155"/>
        <end position="172"/>
    </location>
</feature>
<feature type="region of interest" description="Disordered" evidence="1">
    <location>
        <begin position="144"/>
        <end position="172"/>
    </location>
</feature>
<dbReference type="Pfam" id="PF11749">
    <property type="entry name" value="DUF3305"/>
    <property type="match status" value="1"/>
</dbReference>
<protein>
    <submittedName>
        <fullName evidence="2">DUF3305 domain-containing protein</fullName>
    </submittedName>
</protein>
<sequence length="172" mass="19154">MPTEVHKLGLVARSRPPATRWGERMLQPFALLMPAPGIEARTCLRHEASIEDWYLGAHDLLLHSGDTSHYLDNLQTTRPSVWVALRLARDASRVAVHLLTVDPYEGEGLAGDPGLLVATVEMPAALKAALADFTTLHHVELPFEKRRRSPATPDQDPRAPRILRPDQKWGPK</sequence>
<comment type="caution">
    <text evidence="2">The sequence shown here is derived from an EMBL/GenBank/DDBJ whole genome shotgun (WGS) entry which is preliminary data.</text>
</comment>
<evidence type="ECO:0000313" key="3">
    <source>
        <dbReference type="Proteomes" id="UP001597353"/>
    </source>
</evidence>
<dbReference type="InterPro" id="IPR021736">
    <property type="entry name" value="DUF3305"/>
</dbReference>
<dbReference type="EMBL" id="JBHUGH010000036">
    <property type="protein sequence ID" value="MFD1914220.1"/>
    <property type="molecule type" value="Genomic_DNA"/>
</dbReference>
<evidence type="ECO:0000313" key="2">
    <source>
        <dbReference type="EMBL" id="MFD1914220.1"/>
    </source>
</evidence>
<dbReference type="RefSeq" id="WP_390265376.1">
    <property type="nucleotide sequence ID" value="NZ_JBHUGH010000036.1"/>
</dbReference>
<organism evidence="2 3">
    <name type="scientific">Halodurantibacterium flavum</name>
    <dbReference type="NCBI Taxonomy" id="1382802"/>
    <lineage>
        <taxon>Bacteria</taxon>
        <taxon>Pseudomonadati</taxon>
        <taxon>Pseudomonadota</taxon>
        <taxon>Alphaproteobacteria</taxon>
        <taxon>Rhodobacterales</taxon>
        <taxon>Paracoccaceae</taxon>
        <taxon>Halodurantibacterium</taxon>
    </lineage>
</organism>
<accession>A0ABW4S9E0</accession>
<reference evidence="3" key="1">
    <citation type="journal article" date="2019" name="Int. J. Syst. Evol. Microbiol.">
        <title>The Global Catalogue of Microorganisms (GCM) 10K type strain sequencing project: providing services to taxonomists for standard genome sequencing and annotation.</title>
        <authorList>
            <consortium name="The Broad Institute Genomics Platform"/>
            <consortium name="The Broad Institute Genome Sequencing Center for Infectious Disease"/>
            <person name="Wu L."/>
            <person name="Ma J."/>
        </authorList>
    </citation>
    <scope>NUCLEOTIDE SEQUENCE [LARGE SCALE GENOMIC DNA]</scope>
    <source>
        <strain evidence="3">CGMCC 4.7242</strain>
    </source>
</reference>
<evidence type="ECO:0000256" key="1">
    <source>
        <dbReference type="SAM" id="MobiDB-lite"/>
    </source>
</evidence>
<name>A0ABW4S9E0_9RHOB</name>
<keyword evidence="3" id="KW-1185">Reference proteome</keyword>
<proteinExistence type="predicted"/>